<comment type="similarity">
    <text evidence="2">Belongs to the nucleoporin Nup133 family.</text>
</comment>
<feature type="domain" description="Nucleoporin Nup133/Nup155-like C-terminal" evidence="9">
    <location>
        <begin position="594"/>
        <end position="1173"/>
    </location>
</feature>
<dbReference type="GeneID" id="59349390"/>
<gene>
    <name evidence="11" type="ORF">MIND_01028500</name>
</gene>
<protein>
    <submittedName>
        <fullName evidence="11">Methyltransferase type 11</fullName>
    </submittedName>
</protein>
<evidence type="ECO:0000256" key="3">
    <source>
        <dbReference type="ARBA" id="ARBA00022448"/>
    </source>
</evidence>
<dbReference type="Proteomes" id="UP000636479">
    <property type="component" value="Unassembled WGS sequence"/>
</dbReference>
<dbReference type="GO" id="GO:0000972">
    <property type="term" value="P:transcription-dependent tethering of RNA polymerase II gene DNA at nuclear periphery"/>
    <property type="evidence" value="ECO:0007669"/>
    <property type="project" value="TreeGrafter"/>
</dbReference>
<reference evidence="11" key="1">
    <citation type="submission" date="2020-05" db="EMBL/GenBank/DDBJ databases">
        <title>Mycena genomes resolve the evolution of fungal bioluminescence.</title>
        <authorList>
            <person name="Tsai I.J."/>
        </authorList>
    </citation>
    <scope>NUCLEOTIDE SEQUENCE</scope>
    <source>
        <strain evidence="11">171206Taipei</strain>
    </source>
</reference>
<dbReference type="GO" id="GO:0017056">
    <property type="term" value="F:structural constituent of nuclear pore"/>
    <property type="evidence" value="ECO:0007669"/>
    <property type="project" value="InterPro"/>
</dbReference>
<accession>A0A8H6S8F3</accession>
<dbReference type="InterPro" id="IPR037624">
    <property type="entry name" value="Nup133-like"/>
</dbReference>
<dbReference type="SUPFAM" id="SSF117289">
    <property type="entry name" value="Nucleoporin domain"/>
    <property type="match status" value="1"/>
</dbReference>
<dbReference type="GO" id="GO:0008168">
    <property type="term" value="F:methyltransferase activity"/>
    <property type="evidence" value="ECO:0007669"/>
    <property type="project" value="UniProtKB-KW"/>
</dbReference>
<evidence type="ECO:0000313" key="11">
    <source>
        <dbReference type="EMBL" id="KAF7294905.1"/>
    </source>
</evidence>
<keyword evidence="11" id="KW-0489">Methyltransferase</keyword>
<keyword evidence="3" id="KW-0813">Transport</keyword>
<feature type="region of interest" description="Disordered" evidence="8">
    <location>
        <begin position="1"/>
        <end position="31"/>
    </location>
</feature>
<evidence type="ECO:0000259" key="9">
    <source>
        <dbReference type="Pfam" id="PF03177"/>
    </source>
</evidence>
<evidence type="ECO:0000256" key="8">
    <source>
        <dbReference type="SAM" id="MobiDB-lite"/>
    </source>
</evidence>
<dbReference type="PANTHER" id="PTHR13405:SF11">
    <property type="entry name" value="NUCLEAR PORE COMPLEX PROTEIN NUP133"/>
    <property type="match status" value="1"/>
</dbReference>
<proteinExistence type="inferred from homology"/>
<dbReference type="InterPro" id="IPR007187">
    <property type="entry name" value="Nucleoporin_Nup133/Nup155_C"/>
</dbReference>
<name>A0A8H6S8F3_9AGAR</name>
<evidence type="ECO:0000256" key="1">
    <source>
        <dbReference type="ARBA" id="ARBA00004259"/>
    </source>
</evidence>
<keyword evidence="5" id="KW-0653">Protein transport</keyword>
<dbReference type="GO" id="GO:0006606">
    <property type="term" value="P:protein import into nucleus"/>
    <property type="evidence" value="ECO:0007669"/>
    <property type="project" value="TreeGrafter"/>
</dbReference>
<dbReference type="GO" id="GO:0032259">
    <property type="term" value="P:methylation"/>
    <property type="evidence" value="ECO:0007669"/>
    <property type="project" value="UniProtKB-KW"/>
</dbReference>
<dbReference type="Gene3D" id="1.20.58.1380">
    <property type="match status" value="1"/>
</dbReference>
<dbReference type="AlphaFoldDB" id="A0A8H6S8F3"/>
<dbReference type="Pfam" id="PF08801">
    <property type="entry name" value="Nucleoporin_N"/>
    <property type="match status" value="1"/>
</dbReference>
<dbReference type="Gene3D" id="2.130.10.10">
    <property type="entry name" value="YVTN repeat-like/Quinoprotein amine dehydrogenase"/>
    <property type="match status" value="1"/>
</dbReference>
<dbReference type="GO" id="GO:0016973">
    <property type="term" value="P:poly(A)+ mRNA export from nucleus"/>
    <property type="evidence" value="ECO:0007669"/>
    <property type="project" value="TreeGrafter"/>
</dbReference>
<evidence type="ECO:0000313" key="12">
    <source>
        <dbReference type="Proteomes" id="UP000636479"/>
    </source>
</evidence>
<dbReference type="InterPro" id="IPR014908">
    <property type="entry name" value="Nucleoporin_Nup133/Nup155_N"/>
</dbReference>
<comment type="subcellular location">
    <subcellularLocation>
        <location evidence="1">Nucleus envelope</location>
    </subcellularLocation>
</comment>
<dbReference type="RefSeq" id="XP_037216268.1">
    <property type="nucleotide sequence ID" value="XM_037366874.1"/>
</dbReference>
<dbReference type="GO" id="GO:0031080">
    <property type="term" value="C:nuclear pore outer ring"/>
    <property type="evidence" value="ECO:0007669"/>
    <property type="project" value="TreeGrafter"/>
</dbReference>
<keyword evidence="4" id="KW-0509">mRNA transport</keyword>
<dbReference type="InterPro" id="IPR015943">
    <property type="entry name" value="WD40/YVTN_repeat-like_dom_sf"/>
</dbReference>
<keyword evidence="7" id="KW-0539">Nucleus</keyword>
<keyword evidence="11" id="KW-0808">Transferase</keyword>
<dbReference type="OrthoDB" id="103454at2759"/>
<sequence length="1193" mass="133321">MASFSPSPVPRRSMRHRPFQNSPPHRLHHPISRLATPSRATPFGNDSIVSAMEVDSVVSDRSLLQRPTADTLFAKSNELTISFYAALPAEVKQILKNADFFAEAYTGAIDTETGFALVASVQTCFVWQHVQALKGIPTCYIFACPQDENSSTPPFHGLVPYTSAREPGLMLVSVSGEIRFWDSIGIGLAGGQNYSTNQLEMADDDEVTNLIRADPQTYILSTSSGLLFRLVLTSTGGKHHLTLHAFSRPATGLSLSRLIPFFSPASLHSNRINPELGNINSIVLGGPTPTGGRELWALVETRVQRWEIRPEGWEEPLLDQDISTISRAALRQSLANVEDDDARLDLEFVDLTVDHEGKLTVLVSFAGIEETELMSVEARRIYALLQLSHLGEVFKVDAVRDVPYQTTSGSGAPMHPRVQVLLDGQLISVQFGDAVTLCSRDSQYSDRIELKSTSDRTLGVGVIHNESSLLIMTAATMIKAQVNMEAIQDFNSETGRSSLIKSIMTQAIVYGSIPDNPLQFSFPPAIDAESLMQGAEQLSAEVLRSDPQVVRSNADLGAQLTTRKERLSWLIHFINDNAVLGKMSQRSRQRLATDSEKLYAGYQLWMQHNEVIASESVFNEVIELYMESIGEGHHEDLVRAFFRLRVSDLGVVLSQISDVTAKLAQNSGRDIRELIPEANRVISTALRSATEYREYNLGVYGIAPPMIDAWTSQPVLIDVLLALFETSTRILDTTPQADSALPHQSYLTGQLPELATMLFRCIQERLDWLARQQAVVSPAKLLGMIVIRLSSSTDSAPSGPIFLKLFSGKHGHAAAALTLAEKYRDFSSLVALCHQEDVYPPHKNPNALKIQTYIEKFDEEFTNELYKWYIQHGELRVLFSQDATHNVYIDKFFATEQQHAISWIHNLEQRRYEEAAVALLTESDATAQLNTKHLMLSIGKLAHLAHLQERSQFEEDDLLDSFHNDLDFVSVHQAIMDEFRPVIESLRGRQSLDAQIEAIVKNEASRLSEQKSMTLIFKDLVHQLLQGKSLTMEDMVDLLTLKDNLTTLGDYTTALHLLARAQNLPEARRSSAFRSVWRRIYIHDDWDTIRRTSNVSDHELTERLRSTALFATLCVVLALDNPPEGYDTDPDMALVTPTEAEIMSRWPGLSSEQVETLLQDYALECDKLGEFDLKDAYERVRELAAREIVGNVH</sequence>
<evidence type="ECO:0000259" key="10">
    <source>
        <dbReference type="Pfam" id="PF08801"/>
    </source>
</evidence>
<comment type="caution">
    <text evidence="11">The sequence shown here is derived from an EMBL/GenBank/DDBJ whole genome shotgun (WGS) entry which is preliminary data.</text>
</comment>
<dbReference type="EMBL" id="JACAZF010000009">
    <property type="protein sequence ID" value="KAF7294905.1"/>
    <property type="molecule type" value="Genomic_DNA"/>
</dbReference>
<evidence type="ECO:0000256" key="4">
    <source>
        <dbReference type="ARBA" id="ARBA00022816"/>
    </source>
</evidence>
<dbReference type="PANTHER" id="PTHR13405">
    <property type="entry name" value="NUCLEAR PORE COMPLEX PROTEIN NUP133"/>
    <property type="match status" value="1"/>
</dbReference>
<keyword evidence="12" id="KW-1185">Reference proteome</keyword>
<organism evidence="11 12">
    <name type="scientific">Mycena indigotica</name>
    <dbReference type="NCBI Taxonomy" id="2126181"/>
    <lineage>
        <taxon>Eukaryota</taxon>
        <taxon>Fungi</taxon>
        <taxon>Dikarya</taxon>
        <taxon>Basidiomycota</taxon>
        <taxon>Agaricomycotina</taxon>
        <taxon>Agaricomycetes</taxon>
        <taxon>Agaricomycetidae</taxon>
        <taxon>Agaricales</taxon>
        <taxon>Marasmiineae</taxon>
        <taxon>Mycenaceae</taxon>
        <taxon>Mycena</taxon>
    </lineage>
</organism>
<dbReference type="Pfam" id="PF03177">
    <property type="entry name" value="Nucleoporin_C"/>
    <property type="match status" value="1"/>
</dbReference>
<evidence type="ECO:0000256" key="5">
    <source>
        <dbReference type="ARBA" id="ARBA00022927"/>
    </source>
</evidence>
<keyword evidence="6" id="KW-0811">Translocation</keyword>
<evidence type="ECO:0000256" key="2">
    <source>
        <dbReference type="ARBA" id="ARBA00005569"/>
    </source>
</evidence>
<evidence type="ECO:0000256" key="7">
    <source>
        <dbReference type="ARBA" id="ARBA00023242"/>
    </source>
</evidence>
<evidence type="ECO:0000256" key="6">
    <source>
        <dbReference type="ARBA" id="ARBA00023010"/>
    </source>
</evidence>
<feature type="domain" description="Nucleoporin Nup133/Nup155-like N-terminal" evidence="10">
    <location>
        <begin position="76"/>
        <end position="439"/>
    </location>
</feature>